<gene>
    <name evidence="2" type="ORF">TVY486_0801290</name>
</gene>
<dbReference type="EMBL" id="HE573024">
    <property type="protein sequence ID" value="CCC49521.1"/>
    <property type="molecule type" value="Genomic_DNA"/>
</dbReference>
<protein>
    <submittedName>
        <fullName evidence="2">Uncharacterized protein</fullName>
    </submittedName>
</protein>
<sequence length="396" mass="43519">MCHSKTSMGGDLLECIRTVLSCASHDGGDMQSALEDVHKIVFGFSTTTDIPVTPRGLISSSEAAVTQVGGDLSRRKPSSAAGLPIEAVIVEVLARLSRILLTNMIPSQGASSDPELRVVKEDRKHLEMVLLPRFFLKLPVSPEMLRDVMMKAPWELFSRKYGVEHLEKGAGDHVPTLVADALNSFKTNFGCDFLLNIRTESDHPTMCVGRSEYPICKASSYTIPLCEQSVNVTMHSGVKEVTETFNSGDGVPTERDLNVEPSFSKMQTKRGPSVLGKARCDAPYAFPRRKMTTEFDRAWASQSVNPACRLPTYMLRKRPLGMFPVSKYSARNTTGHFCAEENQNSVSQVTSSLTDDDSDAEILATESPVRRRVRVENDTVPPSPFRPGRLSDSSAS</sequence>
<organism evidence="2">
    <name type="scientific">Trypanosoma vivax (strain Y486)</name>
    <dbReference type="NCBI Taxonomy" id="1055687"/>
    <lineage>
        <taxon>Eukaryota</taxon>
        <taxon>Discoba</taxon>
        <taxon>Euglenozoa</taxon>
        <taxon>Kinetoplastea</taxon>
        <taxon>Metakinetoplastina</taxon>
        <taxon>Trypanosomatida</taxon>
        <taxon>Trypanosomatidae</taxon>
        <taxon>Trypanosoma</taxon>
        <taxon>Duttonella</taxon>
    </lineage>
</organism>
<name>G0U0C3_TRYVY</name>
<accession>G0U0C3</accession>
<dbReference type="VEuPathDB" id="TriTrypDB:TvY486_0801290"/>
<evidence type="ECO:0000313" key="2">
    <source>
        <dbReference type="EMBL" id="CCC49521.1"/>
    </source>
</evidence>
<proteinExistence type="predicted"/>
<dbReference type="AlphaFoldDB" id="G0U0C3"/>
<feature type="region of interest" description="Disordered" evidence="1">
    <location>
        <begin position="349"/>
        <end position="396"/>
    </location>
</feature>
<evidence type="ECO:0000256" key="1">
    <source>
        <dbReference type="SAM" id="MobiDB-lite"/>
    </source>
</evidence>
<reference evidence="2" key="1">
    <citation type="journal article" date="2012" name="Proc. Natl. Acad. Sci. U.S.A.">
        <title>Antigenic diversity is generated by distinct evolutionary mechanisms in African trypanosome species.</title>
        <authorList>
            <person name="Jackson A.P."/>
            <person name="Berry A."/>
            <person name="Aslett M."/>
            <person name="Allison H.C."/>
            <person name="Burton P."/>
            <person name="Vavrova-Anderson J."/>
            <person name="Brown R."/>
            <person name="Browne H."/>
            <person name="Corton N."/>
            <person name="Hauser H."/>
            <person name="Gamble J."/>
            <person name="Gilderthorp R."/>
            <person name="Marcello L."/>
            <person name="McQuillan J."/>
            <person name="Otto T.D."/>
            <person name="Quail M.A."/>
            <person name="Sanders M.J."/>
            <person name="van Tonder A."/>
            <person name="Ginger M.L."/>
            <person name="Field M.C."/>
            <person name="Barry J.D."/>
            <person name="Hertz-Fowler C."/>
            <person name="Berriman M."/>
        </authorList>
    </citation>
    <scope>NUCLEOTIDE SEQUENCE</scope>
    <source>
        <strain evidence="2">Y486</strain>
    </source>
</reference>